<dbReference type="RefSeq" id="WP_146590397.1">
    <property type="nucleotide sequence ID" value="NZ_SJPO01000011.1"/>
</dbReference>
<dbReference type="Proteomes" id="UP000318478">
    <property type="component" value="Unassembled WGS sequence"/>
</dbReference>
<name>A0A5C5YER2_9BACT</name>
<evidence type="ECO:0000256" key="1">
    <source>
        <dbReference type="SAM" id="Phobius"/>
    </source>
</evidence>
<keyword evidence="1" id="KW-0472">Membrane</keyword>
<dbReference type="OrthoDB" id="291702at2"/>
<feature type="transmembrane region" description="Helical" evidence="1">
    <location>
        <begin position="64"/>
        <end position="84"/>
    </location>
</feature>
<sequence length="128" mass="13998">MSESGVDRVIKFAPQMMLVSGGWLALVVWTDLPGVLTAFQAVFLAVTAVSLSEYRAERGLWMLAMLYFAISVALYAIFLVQGILDEIRGVRAPVSLAIDVALITILLGGQVGFLWRVAVINRRLSRAD</sequence>
<protein>
    <submittedName>
        <fullName evidence="2">Uncharacterized protein</fullName>
    </submittedName>
</protein>
<keyword evidence="1" id="KW-1133">Transmembrane helix</keyword>
<keyword evidence="1" id="KW-0812">Transmembrane</keyword>
<comment type="caution">
    <text evidence="2">The sequence shown here is derived from an EMBL/GenBank/DDBJ whole genome shotgun (WGS) entry which is preliminary data.</text>
</comment>
<feature type="transmembrane region" description="Helical" evidence="1">
    <location>
        <begin position="96"/>
        <end position="118"/>
    </location>
</feature>
<evidence type="ECO:0000313" key="3">
    <source>
        <dbReference type="Proteomes" id="UP000318478"/>
    </source>
</evidence>
<accession>A0A5C5YER2</accession>
<evidence type="ECO:0000313" key="2">
    <source>
        <dbReference type="EMBL" id="TWT72795.1"/>
    </source>
</evidence>
<feature type="transmembrane region" description="Helical" evidence="1">
    <location>
        <begin position="35"/>
        <end position="52"/>
    </location>
</feature>
<dbReference type="EMBL" id="SJPO01000011">
    <property type="protein sequence ID" value="TWT72795.1"/>
    <property type="molecule type" value="Genomic_DNA"/>
</dbReference>
<dbReference type="AlphaFoldDB" id="A0A5C5YER2"/>
<organism evidence="2 3">
    <name type="scientific">Posidoniimonas polymericola</name>
    <dbReference type="NCBI Taxonomy" id="2528002"/>
    <lineage>
        <taxon>Bacteria</taxon>
        <taxon>Pseudomonadati</taxon>
        <taxon>Planctomycetota</taxon>
        <taxon>Planctomycetia</taxon>
        <taxon>Pirellulales</taxon>
        <taxon>Lacipirellulaceae</taxon>
        <taxon>Posidoniimonas</taxon>
    </lineage>
</organism>
<proteinExistence type="predicted"/>
<keyword evidence="3" id="KW-1185">Reference proteome</keyword>
<gene>
    <name evidence="2" type="ORF">Pla123a_40940</name>
</gene>
<reference evidence="2 3" key="1">
    <citation type="submission" date="2019-02" db="EMBL/GenBank/DDBJ databases">
        <title>Deep-cultivation of Planctomycetes and their phenomic and genomic characterization uncovers novel biology.</title>
        <authorList>
            <person name="Wiegand S."/>
            <person name="Jogler M."/>
            <person name="Boedeker C."/>
            <person name="Pinto D."/>
            <person name="Vollmers J."/>
            <person name="Rivas-Marin E."/>
            <person name="Kohn T."/>
            <person name="Peeters S.H."/>
            <person name="Heuer A."/>
            <person name="Rast P."/>
            <person name="Oberbeckmann S."/>
            <person name="Bunk B."/>
            <person name="Jeske O."/>
            <person name="Meyerdierks A."/>
            <person name="Storesund J.E."/>
            <person name="Kallscheuer N."/>
            <person name="Luecker S."/>
            <person name="Lage O.M."/>
            <person name="Pohl T."/>
            <person name="Merkel B.J."/>
            <person name="Hornburger P."/>
            <person name="Mueller R.-W."/>
            <person name="Bruemmer F."/>
            <person name="Labrenz M."/>
            <person name="Spormann A.M."/>
            <person name="Op Den Camp H."/>
            <person name="Overmann J."/>
            <person name="Amann R."/>
            <person name="Jetten M.S.M."/>
            <person name="Mascher T."/>
            <person name="Medema M.H."/>
            <person name="Devos D.P."/>
            <person name="Kaster A.-K."/>
            <person name="Ovreas L."/>
            <person name="Rohde M."/>
            <person name="Galperin M.Y."/>
            <person name="Jogler C."/>
        </authorList>
    </citation>
    <scope>NUCLEOTIDE SEQUENCE [LARGE SCALE GENOMIC DNA]</scope>
    <source>
        <strain evidence="2 3">Pla123a</strain>
    </source>
</reference>